<name>A0A8T1YHF2_ARASU</name>
<keyword evidence="5 12" id="KW-0732">Signal</keyword>
<protein>
    <submittedName>
        <fullName evidence="14">FAS1 domain</fullName>
    </submittedName>
</protein>
<evidence type="ECO:0000256" key="12">
    <source>
        <dbReference type="SAM" id="SignalP"/>
    </source>
</evidence>
<keyword evidence="3" id="KW-1003">Cell membrane</keyword>
<evidence type="ECO:0000313" key="14">
    <source>
        <dbReference type="EMBL" id="KAG7545494.1"/>
    </source>
</evidence>
<evidence type="ECO:0000256" key="5">
    <source>
        <dbReference type="ARBA" id="ARBA00022729"/>
    </source>
</evidence>
<feature type="signal peptide" evidence="12">
    <location>
        <begin position="1"/>
        <end position="24"/>
    </location>
</feature>
<comment type="similarity">
    <text evidence="2">Belongs to the fasciclin-like AGP family.</text>
</comment>
<evidence type="ECO:0000256" key="11">
    <source>
        <dbReference type="SAM" id="MobiDB-lite"/>
    </source>
</evidence>
<keyword evidence="4" id="KW-0336">GPI-anchor</keyword>
<keyword evidence="9" id="KW-0449">Lipoprotein</keyword>
<evidence type="ECO:0000256" key="6">
    <source>
        <dbReference type="ARBA" id="ARBA00022974"/>
    </source>
</evidence>
<proteinExistence type="inferred from homology"/>
<dbReference type="Proteomes" id="UP000694251">
    <property type="component" value="Chromosome 12"/>
</dbReference>
<dbReference type="OrthoDB" id="694090at2759"/>
<evidence type="ECO:0000259" key="13">
    <source>
        <dbReference type="PROSITE" id="PS50213"/>
    </source>
</evidence>
<dbReference type="InterPro" id="IPR033254">
    <property type="entry name" value="Plant_FLA"/>
</dbReference>
<evidence type="ECO:0000256" key="4">
    <source>
        <dbReference type="ARBA" id="ARBA00022622"/>
    </source>
</evidence>
<keyword evidence="6" id="KW-0654">Proteoglycan</keyword>
<dbReference type="GO" id="GO:0005886">
    <property type="term" value="C:plasma membrane"/>
    <property type="evidence" value="ECO:0007669"/>
    <property type="project" value="UniProtKB-SubCell"/>
</dbReference>
<evidence type="ECO:0000256" key="7">
    <source>
        <dbReference type="ARBA" id="ARBA00023136"/>
    </source>
</evidence>
<evidence type="ECO:0000256" key="2">
    <source>
        <dbReference type="ARBA" id="ARBA00007843"/>
    </source>
</evidence>
<dbReference type="AlphaFoldDB" id="A0A8T1YHF2"/>
<dbReference type="FunFam" id="2.30.180.10:FF:000015">
    <property type="entry name" value="Fasciclin-like arabinogalactan protein 3"/>
    <property type="match status" value="1"/>
</dbReference>
<evidence type="ECO:0000256" key="10">
    <source>
        <dbReference type="ARBA" id="ARBA00024686"/>
    </source>
</evidence>
<feature type="compositionally biased region" description="Basic and acidic residues" evidence="11">
    <location>
        <begin position="251"/>
        <end position="262"/>
    </location>
</feature>
<keyword evidence="7" id="KW-0472">Membrane</keyword>
<evidence type="ECO:0000256" key="9">
    <source>
        <dbReference type="ARBA" id="ARBA00023288"/>
    </source>
</evidence>
<comment type="function">
    <text evidence="10">May be a cell surface adhesion protein.</text>
</comment>
<evidence type="ECO:0000313" key="15">
    <source>
        <dbReference type="Proteomes" id="UP000694251"/>
    </source>
</evidence>
<sequence>MGLNASLYLLSLTILLVFSKVVTANNITLAFQKYSKFSTMSNLFIKTKLIVPISKYQTITVLAVSNDAISSITNRSEVELRNILMTHIVLDYYDELKLQGIREKSIMLTTLYQTTGLGEEMNGFLNLSKSEGRVYFGSEVKNSPLNAEYVSTVYHNPFNLSIIQISMPIVAPGLSLAIFPPPPPPVPLAPSPTPMDASVVPAPSPMNAATAPGPAADDNSSDSAVPKTPPATATATDTPEADSPAPAPSADNEKIEAADKAKPSSSASKAGSSFDVILLLAFLASFAGF</sequence>
<evidence type="ECO:0000256" key="8">
    <source>
        <dbReference type="ARBA" id="ARBA00023180"/>
    </source>
</evidence>
<comment type="subcellular location">
    <subcellularLocation>
        <location evidence="1">Cell membrane</location>
        <topology evidence="1">Lipid-anchor</topology>
        <topology evidence="1">GPI-anchor</topology>
    </subcellularLocation>
</comment>
<evidence type="ECO:0000256" key="3">
    <source>
        <dbReference type="ARBA" id="ARBA00022475"/>
    </source>
</evidence>
<organism evidence="14 15">
    <name type="scientific">Arabidopsis suecica</name>
    <name type="common">Swedish thale-cress</name>
    <name type="synonym">Cardaminopsis suecica</name>
    <dbReference type="NCBI Taxonomy" id="45249"/>
    <lineage>
        <taxon>Eukaryota</taxon>
        <taxon>Viridiplantae</taxon>
        <taxon>Streptophyta</taxon>
        <taxon>Embryophyta</taxon>
        <taxon>Tracheophyta</taxon>
        <taxon>Spermatophyta</taxon>
        <taxon>Magnoliopsida</taxon>
        <taxon>eudicotyledons</taxon>
        <taxon>Gunneridae</taxon>
        <taxon>Pentapetalae</taxon>
        <taxon>rosids</taxon>
        <taxon>malvids</taxon>
        <taxon>Brassicales</taxon>
        <taxon>Brassicaceae</taxon>
        <taxon>Camelineae</taxon>
        <taxon>Arabidopsis</taxon>
    </lineage>
</organism>
<accession>A0A8T1YHF2</accession>
<dbReference type="EMBL" id="JAEFBJ010000012">
    <property type="protein sequence ID" value="KAG7545494.1"/>
    <property type="molecule type" value="Genomic_DNA"/>
</dbReference>
<dbReference type="PANTHER" id="PTHR32382">
    <property type="entry name" value="FASCICLIN-LIKE ARABINOGALACTAN PROTEIN"/>
    <property type="match status" value="1"/>
</dbReference>
<dbReference type="InterPro" id="IPR000782">
    <property type="entry name" value="FAS1_domain"/>
</dbReference>
<feature type="region of interest" description="Disordered" evidence="11">
    <location>
        <begin position="189"/>
        <end position="270"/>
    </location>
</feature>
<evidence type="ECO:0000256" key="1">
    <source>
        <dbReference type="ARBA" id="ARBA00004609"/>
    </source>
</evidence>
<keyword evidence="8" id="KW-0325">Glycoprotein</keyword>
<gene>
    <name evidence="14" type="ORF">ISN44_As12g009550</name>
</gene>
<dbReference type="GO" id="GO:0098552">
    <property type="term" value="C:side of membrane"/>
    <property type="evidence" value="ECO:0007669"/>
    <property type="project" value="UniProtKB-KW"/>
</dbReference>
<comment type="caution">
    <text evidence="14">The sequence shown here is derived from an EMBL/GenBank/DDBJ whole genome shotgun (WGS) entry which is preliminary data.</text>
</comment>
<keyword evidence="15" id="KW-1185">Reference proteome</keyword>
<feature type="chain" id="PRO_5035772134" evidence="12">
    <location>
        <begin position="25"/>
        <end position="289"/>
    </location>
</feature>
<dbReference type="PROSITE" id="PS50213">
    <property type="entry name" value="FAS1"/>
    <property type="match status" value="1"/>
</dbReference>
<feature type="compositionally biased region" description="Low complexity" evidence="11">
    <location>
        <begin position="223"/>
        <end position="250"/>
    </location>
</feature>
<feature type="domain" description="FAS1" evidence="13">
    <location>
        <begin position="24"/>
        <end position="169"/>
    </location>
</feature>
<dbReference type="PANTHER" id="PTHR32382:SF89">
    <property type="entry name" value="FASCICLIN-LIKE ARABINOGALACTAN PROTEIN 5"/>
    <property type="match status" value="1"/>
</dbReference>
<reference evidence="14 15" key="1">
    <citation type="submission" date="2020-12" db="EMBL/GenBank/DDBJ databases">
        <title>Concerted genomic and epigenomic changes stabilize Arabidopsis allopolyploids.</title>
        <authorList>
            <person name="Chen Z."/>
        </authorList>
    </citation>
    <scope>NUCLEOTIDE SEQUENCE [LARGE SCALE GENOMIC DNA]</scope>
    <source>
        <strain evidence="14">As9502</strain>
        <tissue evidence="14">Leaf</tissue>
    </source>
</reference>